<dbReference type="Proteomes" id="UP001164743">
    <property type="component" value="Chromosome 1A"/>
</dbReference>
<keyword evidence="3" id="KW-1185">Reference proteome</keyword>
<evidence type="ECO:0000313" key="2">
    <source>
        <dbReference type="EMBL" id="WAQ81629.1"/>
    </source>
</evidence>
<evidence type="ECO:0000313" key="3">
    <source>
        <dbReference type="Proteomes" id="UP001164743"/>
    </source>
</evidence>
<gene>
    <name evidence="2" type="ORF">PtA15_1A971</name>
</gene>
<feature type="region of interest" description="Disordered" evidence="1">
    <location>
        <begin position="48"/>
        <end position="79"/>
    </location>
</feature>
<evidence type="ECO:0000256" key="1">
    <source>
        <dbReference type="SAM" id="MobiDB-lite"/>
    </source>
</evidence>
<feature type="compositionally biased region" description="Basic and acidic residues" evidence="1">
    <location>
        <begin position="48"/>
        <end position="60"/>
    </location>
</feature>
<reference evidence="2" key="1">
    <citation type="submission" date="2022-10" db="EMBL/GenBank/DDBJ databases">
        <title>Puccinia triticina Genome sequencing and assembly.</title>
        <authorList>
            <person name="Li C."/>
        </authorList>
    </citation>
    <scope>NUCLEOTIDE SEQUENCE</scope>
    <source>
        <strain evidence="2">Pt15</strain>
    </source>
</reference>
<organism evidence="2 3">
    <name type="scientific">Puccinia triticina</name>
    <dbReference type="NCBI Taxonomy" id="208348"/>
    <lineage>
        <taxon>Eukaryota</taxon>
        <taxon>Fungi</taxon>
        <taxon>Dikarya</taxon>
        <taxon>Basidiomycota</taxon>
        <taxon>Pucciniomycotina</taxon>
        <taxon>Pucciniomycetes</taxon>
        <taxon>Pucciniales</taxon>
        <taxon>Pucciniaceae</taxon>
        <taxon>Puccinia</taxon>
    </lineage>
</organism>
<sequence>MISCTIGDPISIPTACLHLGASRRVSRRRVPVPVSESCLRPCHRFRDEEASWPRPPRSDGDPPGMVGSRSALKPDGPRWAPADQIFPIVTEAAAIHTQTLTPAEQPRPPVRLVYAHSPDSSVWLDSIGQLDSCEQRPYYLSGLSVSVRMYTPNH</sequence>
<accession>A0ABY7C900</accession>
<dbReference type="RefSeq" id="XP_053017184.1">
    <property type="nucleotide sequence ID" value="XM_053166054.1"/>
</dbReference>
<proteinExistence type="predicted"/>
<dbReference type="EMBL" id="CP110421">
    <property type="protein sequence ID" value="WAQ81629.1"/>
    <property type="molecule type" value="Genomic_DNA"/>
</dbReference>
<name>A0ABY7C900_9BASI</name>
<protein>
    <submittedName>
        <fullName evidence="2">Uncharacterized protein</fullName>
    </submittedName>
</protein>
<dbReference type="GeneID" id="77806949"/>